<proteinExistence type="predicted"/>
<gene>
    <name evidence="3" type="ORF">GC722_14110</name>
</gene>
<dbReference type="RefSeq" id="WP_156611242.1">
    <property type="nucleotide sequence ID" value="NZ_WPCU01000010.1"/>
</dbReference>
<sequence length="312" mass="31619">MPGVTRRQLLVLAAAGGAAVPLVGCTFSSPVVRGGPTAPPPRPSPTPVPGTRSGSDREAALAAVAGRRAAEEGGRAATRWRRLAAGHAEHALVLHQPDPTAPLPTPAPSPSPGPDPAPDAGWAELAEDAAGEHRRAALGAAGPLALLWASLAAFAAAAGGAESVAGQTARPQPAAPVTDLVAMADVVVALNQAAHAYELALVPLALGGDARAAAEDRLQRLLALRDAVSRVLAERGRAVPAAEPGYDVELDPDDGAGSAALRRRVETGLLPWLGRWVQASGEAERRLAVDALVAATRSGTRLGAELAVWPGW</sequence>
<feature type="compositionally biased region" description="Pro residues" evidence="1">
    <location>
        <begin position="37"/>
        <end position="48"/>
    </location>
</feature>
<accession>A0A6A9UWP3</accession>
<dbReference type="InterPro" id="IPR012347">
    <property type="entry name" value="Ferritin-like"/>
</dbReference>
<name>A0A6A9UWP3_9ACTN</name>
<evidence type="ECO:0000313" key="4">
    <source>
        <dbReference type="Proteomes" id="UP000435304"/>
    </source>
</evidence>
<evidence type="ECO:0000259" key="2">
    <source>
        <dbReference type="Pfam" id="PF14530"/>
    </source>
</evidence>
<feature type="domain" description="DUF4439" evidence="2">
    <location>
        <begin position="185"/>
        <end position="311"/>
    </location>
</feature>
<dbReference type="AlphaFoldDB" id="A0A6A9UWP3"/>
<protein>
    <submittedName>
        <fullName evidence="3">DUF4439 domain-containing protein</fullName>
    </submittedName>
</protein>
<dbReference type="Gene3D" id="1.20.1260.10">
    <property type="match status" value="1"/>
</dbReference>
<comment type="caution">
    <text evidence="3">The sequence shown here is derived from an EMBL/GenBank/DDBJ whole genome shotgun (WGS) entry which is preliminary data.</text>
</comment>
<dbReference type="InterPro" id="IPR029447">
    <property type="entry name" value="DUF4439"/>
</dbReference>
<evidence type="ECO:0000313" key="3">
    <source>
        <dbReference type="EMBL" id="MVA77151.1"/>
    </source>
</evidence>
<feature type="region of interest" description="Disordered" evidence="1">
    <location>
        <begin position="32"/>
        <end position="74"/>
    </location>
</feature>
<dbReference type="SUPFAM" id="SSF47240">
    <property type="entry name" value="Ferritin-like"/>
    <property type="match status" value="1"/>
</dbReference>
<keyword evidence="4" id="KW-1185">Reference proteome</keyword>
<dbReference type="EMBL" id="WPCU01000010">
    <property type="protein sequence ID" value="MVA77151.1"/>
    <property type="molecule type" value="Genomic_DNA"/>
</dbReference>
<dbReference type="PROSITE" id="PS51318">
    <property type="entry name" value="TAT"/>
    <property type="match status" value="1"/>
</dbReference>
<feature type="region of interest" description="Disordered" evidence="1">
    <location>
        <begin position="96"/>
        <end position="121"/>
    </location>
</feature>
<organism evidence="3 4">
    <name type="scientific">Auraticoccus cholistanensis</name>
    <dbReference type="NCBI Taxonomy" id="2656650"/>
    <lineage>
        <taxon>Bacteria</taxon>
        <taxon>Bacillati</taxon>
        <taxon>Actinomycetota</taxon>
        <taxon>Actinomycetes</taxon>
        <taxon>Propionibacteriales</taxon>
        <taxon>Propionibacteriaceae</taxon>
        <taxon>Auraticoccus</taxon>
    </lineage>
</organism>
<evidence type="ECO:0000256" key="1">
    <source>
        <dbReference type="SAM" id="MobiDB-lite"/>
    </source>
</evidence>
<reference evidence="3 4" key="1">
    <citation type="submission" date="2019-12" db="EMBL/GenBank/DDBJ databases">
        <title>Auraticoccus cholistani sp. nov., an actinomycete isolated from soil of Cholistan desert.</title>
        <authorList>
            <person name="Cheema M.T."/>
        </authorList>
    </citation>
    <scope>NUCLEOTIDE SEQUENCE [LARGE SCALE GENOMIC DNA]</scope>
    <source>
        <strain evidence="3 4">F435</strain>
    </source>
</reference>
<feature type="compositionally biased region" description="Pro residues" evidence="1">
    <location>
        <begin position="99"/>
        <end position="117"/>
    </location>
</feature>
<dbReference type="InterPro" id="IPR009078">
    <property type="entry name" value="Ferritin-like_SF"/>
</dbReference>
<dbReference type="Proteomes" id="UP000435304">
    <property type="component" value="Unassembled WGS sequence"/>
</dbReference>
<dbReference type="Pfam" id="PF14530">
    <property type="entry name" value="DUF4439"/>
    <property type="match status" value="1"/>
</dbReference>
<dbReference type="InterPro" id="IPR006311">
    <property type="entry name" value="TAT_signal"/>
</dbReference>